<dbReference type="EMBL" id="FCNV02000022">
    <property type="protein sequence ID" value="SAL51621.1"/>
    <property type="molecule type" value="Genomic_DNA"/>
</dbReference>
<name>A0A658R5T0_9BURK</name>
<evidence type="ECO:0000256" key="2">
    <source>
        <dbReference type="ARBA" id="ARBA00022729"/>
    </source>
</evidence>
<dbReference type="OrthoDB" id="5469508at2"/>
<dbReference type="PANTHER" id="PTHR30483">
    <property type="entry name" value="LEUCINE-SPECIFIC-BINDING PROTEIN"/>
    <property type="match status" value="1"/>
</dbReference>
<dbReference type="InterPro" id="IPR051010">
    <property type="entry name" value="BCAA_transport"/>
</dbReference>
<accession>A0A658R5T0</accession>
<dbReference type="PANTHER" id="PTHR30483:SF6">
    <property type="entry name" value="PERIPLASMIC BINDING PROTEIN OF ABC TRANSPORTER FOR NATURAL AMINO ACIDS"/>
    <property type="match status" value="1"/>
</dbReference>
<feature type="chain" id="PRO_5024848627" evidence="3">
    <location>
        <begin position="26"/>
        <end position="366"/>
    </location>
</feature>
<dbReference type="SUPFAM" id="SSF53822">
    <property type="entry name" value="Periplasmic binding protein-like I"/>
    <property type="match status" value="1"/>
</dbReference>
<keyword evidence="6" id="KW-1185">Reference proteome</keyword>
<evidence type="ECO:0000256" key="3">
    <source>
        <dbReference type="SAM" id="SignalP"/>
    </source>
</evidence>
<organism evidence="5 6">
    <name type="scientific">Caballeronia concitans</name>
    <dbReference type="NCBI Taxonomy" id="1777133"/>
    <lineage>
        <taxon>Bacteria</taxon>
        <taxon>Pseudomonadati</taxon>
        <taxon>Pseudomonadota</taxon>
        <taxon>Betaproteobacteria</taxon>
        <taxon>Burkholderiales</taxon>
        <taxon>Burkholderiaceae</taxon>
        <taxon>Caballeronia</taxon>
    </lineage>
</organism>
<dbReference type="Pfam" id="PF13458">
    <property type="entry name" value="Peripla_BP_6"/>
    <property type="match status" value="1"/>
</dbReference>
<sequence length="366" mass="38555">MRRARVLGAGLAASVLLTAGGAAFAQTVSIGATLPLTGASASVGEDQRRGAELAVEQVNAHGGVLGGKLKVIVEDSGGSAPTALSAARKLVSVNKVPVVLGEFSSGITIPIAQYVVQQGDVHLNVGSSSPQIRKIGDGSFSVIGLDDLSARFAADDLYAQNLRNVAFIAPNNSYGQGVAPEFKKRFESLGGKVTSIVMYTEGQSTYRRELQQMSKTQPQAYVYSAYGQEAATINREAYELGLNKAKWYGIYLTMCTSDTVAQAAHGQEGLEVASIGDAGKSYQQAYQQKYKEAPKSAFGAYVYDGVMVAASAINKAGAADPAKIRAALHQMGTYQGATGTIAFDADGQRKEQPYDKVKYETTVVAR</sequence>
<dbReference type="InterPro" id="IPR028082">
    <property type="entry name" value="Peripla_BP_I"/>
</dbReference>
<dbReference type="CDD" id="cd06346">
    <property type="entry name" value="PBP1_ABC_ligand_binding-like"/>
    <property type="match status" value="1"/>
</dbReference>
<dbReference type="AlphaFoldDB" id="A0A658R5T0"/>
<dbReference type="RefSeq" id="WP_087129066.1">
    <property type="nucleotide sequence ID" value="NZ_FCNV02000022.1"/>
</dbReference>
<protein>
    <submittedName>
        <fullName evidence="5">Extracellular ligand-binding receptor</fullName>
    </submittedName>
</protein>
<evidence type="ECO:0000256" key="1">
    <source>
        <dbReference type="ARBA" id="ARBA00010062"/>
    </source>
</evidence>
<feature type="signal peptide" evidence="3">
    <location>
        <begin position="1"/>
        <end position="25"/>
    </location>
</feature>
<comment type="similarity">
    <text evidence="1">Belongs to the leucine-binding protein family.</text>
</comment>
<dbReference type="Proteomes" id="UP000198263">
    <property type="component" value="Unassembled WGS sequence"/>
</dbReference>
<feature type="domain" description="Leucine-binding protein" evidence="4">
    <location>
        <begin position="27"/>
        <end position="356"/>
    </location>
</feature>
<dbReference type="InterPro" id="IPR028081">
    <property type="entry name" value="Leu-bd"/>
</dbReference>
<gene>
    <name evidence="5" type="ORF">AWB72_05475</name>
</gene>
<dbReference type="Gene3D" id="3.40.50.2300">
    <property type="match status" value="2"/>
</dbReference>
<reference evidence="5 6" key="1">
    <citation type="submission" date="2016-01" db="EMBL/GenBank/DDBJ databases">
        <authorList>
            <person name="Peeters C."/>
        </authorList>
    </citation>
    <scope>NUCLEOTIDE SEQUENCE [LARGE SCALE GENOMIC DNA]</scope>
    <source>
        <strain evidence="5">LMG 29315</strain>
    </source>
</reference>
<comment type="caution">
    <text evidence="5">The sequence shown here is derived from an EMBL/GenBank/DDBJ whole genome shotgun (WGS) entry which is preliminary data.</text>
</comment>
<proteinExistence type="inferred from homology"/>
<keyword evidence="5" id="KW-0675">Receptor</keyword>
<keyword evidence="2 3" id="KW-0732">Signal</keyword>
<evidence type="ECO:0000313" key="5">
    <source>
        <dbReference type="EMBL" id="SAL51621.1"/>
    </source>
</evidence>
<evidence type="ECO:0000313" key="6">
    <source>
        <dbReference type="Proteomes" id="UP000198263"/>
    </source>
</evidence>
<evidence type="ECO:0000259" key="4">
    <source>
        <dbReference type="Pfam" id="PF13458"/>
    </source>
</evidence>